<dbReference type="Proteomes" id="UP000183365">
    <property type="component" value="Unassembled WGS sequence"/>
</dbReference>
<keyword evidence="4" id="KW-1185">Reference proteome</keyword>
<evidence type="ECO:0000313" key="3">
    <source>
        <dbReference type="EMBL" id="SGZ41537.1"/>
    </source>
</evidence>
<evidence type="ECO:0000256" key="2">
    <source>
        <dbReference type="SAM" id="SignalP"/>
    </source>
</evidence>
<feature type="signal peptide" evidence="2">
    <location>
        <begin position="1"/>
        <end position="21"/>
    </location>
</feature>
<name>A0A1L0CSF3_9ASCO</name>
<accession>A0A1L0CSF3</accession>
<organism evidence="3 4">
    <name type="scientific">Hanseniaspora guilliermondii</name>
    <dbReference type="NCBI Taxonomy" id="56406"/>
    <lineage>
        <taxon>Eukaryota</taxon>
        <taxon>Fungi</taxon>
        <taxon>Dikarya</taxon>
        <taxon>Ascomycota</taxon>
        <taxon>Saccharomycotina</taxon>
        <taxon>Saccharomycetes</taxon>
        <taxon>Saccharomycodales</taxon>
        <taxon>Saccharomycodaceae</taxon>
        <taxon>Hanseniaspora</taxon>
    </lineage>
</organism>
<gene>
    <name evidence="3" type="ORF">HGUI_03738</name>
</gene>
<feature type="transmembrane region" description="Helical" evidence="1">
    <location>
        <begin position="301"/>
        <end position="326"/>
    </location>
</feature>
<dbReference type="AlphaFoldDB" id="A0A1L0CSF3"/>
<proteinExistence type="predicted"/>
<dbReference type="EMBL" id="FQNF01000113">
    <property type="protein sequence ID" value="SGZ41537.1"/>
    <property type="molecule type" value="Genomic_DNA"/>
</dbReference>
<dbReference type="VEuPathDB" id="FungiDB:HGUI_03738"/>
<protein>
    <submittedName>
        <fullName evidence="3">Uncharacterized protein</fullName>
    </submittedName>
</protein>
<keyword evidence="1" id="KW-0472">Membrane</keyword>
<keyword evidence="2" id="KW-0732">Signal</keyword>
<keyword evidence="1" id="KW-1133">Transmembrane helix</keyword>
<sequence length="333" mass="36168">MKSSLTTKALTFATLSISTLGAPENLLVPESNVESWFGAFKASYANDPSLVANAFDSYFNGNGQSEIENFMKKDAILSSSVLNDNSGDMQSQLLGSLTAKLSSISHSNAFEASANTNTLVLSIIQTFESIDEEFSDDQFSAWSNYEKSENLKTRQLVNKIKLAFQSFDPSSAIDTTVVKQFLSSKSNELLSLKQQSQISNSSYRSNLKFWIYQTLSMIKSFEGFSLVENSDLILREFSSVVSVSGSDQEFIGEIIGELLLAKIRPAMEAGNEDVAAQAVVDVIGDLSAYCSVVAGLISFCYFMAALPPACHIAVGVATLSTVLLVLRTFRNLA</sequence>
<reference evidence="4" key="1">
    <citation type="submission" date="2016-11" db="EMBL/GenBank/DDBJ databases">
        <authorList>
            <person name="Guldener U."/>
        </authorList>
    </citation>
    <scope>NUCLEOTIDE SEQUENCE [LARGE SCALE GENOMIC DNA]</scope>
</reference>
<evidence type="ECO:0000313" key="4">
    <source>
        <dbReference type="Proteomes" id="UP000183365"/>
    </source>
</evidence>
<dbReference type="OrthoDB" id="3972078at2759"/>
<feature type="chain" id="PRO_5012091874" evidence="2">
    <location>
        <begin position="22"/>
        <end position="333"/>
    </location>
</feature>
<keyword evidence="1" id="KW-0812">Transmembrane</keyword>
<evidence type="ECO:0000256" key="1">
    <source>
        <dbReference type="SAM" id="Phobius"/>
    </source>
</evidence>